<keyword evidence="3" id="KW-1185">Reference proteome</keyword>
<comment type="caution">
    <text evidence="2">The sequence shown here is derived from an EMBL/GenBank/DDBJ whole genome shotgun (WGS) entry which is preliminary data.</text>
</comment>
<proteinExistence type="predicted"/>
<sequence length="815" mass="92547">MSRRRLEGSMRAGPLETPGPKVLKDEGLVYTILMCLSLREARHLWRLRRTFFKVLKDKVVPLLALAERDWSVVRVFMDSGAFRYNLDSVFTEAVLDSDFEGLRMLAERKYTFNQQDFAASDARLTSFVQKALRKGYVDKLSLLRSLRYDLDQEVQLCLAKGGVAEQLLSEGSITVDFLGSRNSFRFSMLDLATTSYAEKKIHSLCKHRIYLYKVPFVLSSFLKAGAATNAFLQVDSCGYLLLLALAAESFNFVYLLVQEAVNLQEVLARYSSELLQMVSKAMGARPGVLDLLHFCGYQLSQEQQQFDVHVLASIKSKDFATVERISKLGFDLQNFAEREQAALSPWLQQGLQDLCESDVSDEQTEGTSSTNMAGAIRSLAEIDRRVLELHFQSQVFLDYAGELMSNKEFVQMRHLVEVHPFAFKAYFEENYKAMEDLLFDAFCRRQIALIVDLTSLHLPIAPFLESHQEELDTVLQQSWFASKAWTELVMLRLEVRAFDFASFFRRTSDHIDFAVIDIIKDGYWFDLHKLAQLDFDFDQFFDRRFAEVSSAVMQFMTMPHPHFVLLRELSALRFPWDRFMEEHGSCILSSKDPEYLQFLISLGSFEVGSKVYRVVEQTCKLYHSMASSMFNSTTLVPTQDLPEDQACEAREACEAPMMGSIEAQVPEEVPQTGPAESESSSSSSKATTMARAKELARLASEKKIDAKKVMALLICRGMYCWNPLKAYADDADSDGKDSRVWSQIESVLNFLDAKDEVPQEGCLEAIGVLVVDSLGRRSYSVILHLQAFDSSLVFRQGTRQHASSHARPLSTDSSH</sequence>
<dbReference type="EMBL" id="CAXAMN010026273">
    <property type="protein sequence ID" value="CAK9101778.1"/>
    <property type="molecule type" value="Genomic_DNA"/>
</dbReference>
<gene>
    <name evidence="2" type="ORF">CCMP2556_LOCUS47968</name>
</gene>
<accession>A0ABP0RMD5</accession>
<evidence type="ECO:0000256" key="1">
    <source>
        <dbReference type="SAM" id="MobiDB-lite"/>
    </source>
</evidence>
<evidence type="ECO:0000313" key="2">
    <source>
        <dbReference type="EMBL" id="CAK9101778.1"/>
    </source>
</evidence>
<organism evidence="2 3">
    <name type="scientific">Durusdinium trenchii</name>
    <dbReference type="NCBI Taxonomy" id="1381693"/>
    <lineage>
        <taxon>Eukaryota</taxon>
        <taxon>Sar</taxon>
        <taxon>Alveolata</taxon>
        <taxon>Dinophyceae</taxon>
        <taxon>Suessiales</taxon>
        <taxon>Symbiodiniaceae</taxon>
        <taxon>Durusdinium</taxon>
    </lineage>
</organism>
<reference evidence="2 3" key="1">
    <citation type="submission" date="2024-02" db="EMBL/GenBank/DDBJ databases">
        <authorList>
            <person name="Chen Y."/>
            <person name="Shah S."/>
            <person name="Dougan E. K."/>
            <person name="Thang M."/>
            <person name="Chan C."/>
        </authorList>
    </citation>
    <scope>NUCLEOTIDE SEQUENCE [LARGE SCALE GENOMIC DNA]</scope>
</reference>
<name>A0ABP0RMD5_9DINO</name>
<dbReference type="Proteomes" id="UP001642484">
    <property type="component" value="Unassembled WGS sequence"/>
</dbReference>
<protein>
    <submittedName>
        <fullName evidence="2">Uncharacterized protein</fullName>
    </submittedName>
</protein>
<evidence type="ECO:0000313" key="3">
    <source>
        <dbReference type="Proteomes" id="UP001642484"/>
    </source>
</evidence>
<feature type="region of interest" description="Disordered" evidence="1">
    <location>
        <begin position="666"/>
        <end position="687"/>
    </location>
</feature>